<reference evidence="2 3" key="1">
    <citation type="submission" date="2018-11" db="EMBL/GenBank/DDBJ databases">
        <authorList>
            <consortium name="Pathogen Informatics"/>
        </authorList>
    </citation>
    <scope>NUCLEOTIDE SEQUENCE [LARGE SCALE GENOMIC DNA]</scope>
</reference>
<gene>
    <name evidence="2" type="ORF">DILT_LOCUS16496</name>
</gene>
<dbReference type="EMBL" id="UYRU01085186">
    <property type="protein sequence ID" value="VDN34387.1"/>
    <property type="molecule type" value="Genomic_DNA"/>
</dbReference>
<feature type="compositionally biased region" description="Basic and acidic residues" evidence="1">
    <location>
        <begin position="27"/>
        <end position="36"/>
    </location>
</feature>
<accession>A0A3P7NIM5</accession>
<feature type="region of interest" description="Disordered" evidence="1">
    <location>
        <begin position="27"/>
        <end position="176"/>
    </location>
</feature>
<proteinExistence type="predicted"/>
<evidence type="ECO:0000256" key="1">
    <source>
        <dbReference type="SAM" id="MobiDB-lite"/>
    </source>
</evidence>
<dbReference type="Proteomes" id="UP000281553">
    <property type="component" value="Unassembled WGS sequence"/>
</dbReference>
<evidence type="ECO:0000313" key="2">
    <source>
        <dbReference type="EMBL" id="VDN34387.1"/>
    </source>
</evidence>
<feature type="compositionally biased region" description="Basic and acidic residues" evidence="1">
    <location>
        <begin position="77"/>
        <end position="87"/>
    </location>
</feature>
<organism evidence="2 3">
    <name type="scientific">Dibothriocephalus latus</name>
    <name type="common">Fish tapeworm</name>
    <name type="synonym">Diphyllobothrium latum</name>
    <dbReference type="NCBI Taxonomy" id="60516"/>
    <lineage>
        <taxon>Eukaryota</taxon>
        <taxon>Metazoa</taxon>
        <taxon>Spiralia</taxon>
        <taxon>Lophotrochozoa</taxon>
        <taxon>Platyhelminthes</taxon>
        <taxon>Cestoda</taxon>
        <taxon>Eucestoda</taxon>
        <taxon>Diphyllobothriidea</taxon>
        <taxon>Diphyllobothriidae</taxon>
        <taxon>Dibothriocephalus</taxon>
    </lineage>
</organism>
<dbReference type="AlphaFoldDB" id="A0A3P7NIM5"/>
<feature type="compositionally biased region" description="Polar residues" evidence="1">
    <location>
        <begin position="148"/>
        <end position="160"/>
    </location>
</feature>
<sequence>MNAYFNSSVSQVLTGIKRAVSDFIEEHEKTPKRTDAESTAQSLTSPKSPSIEMSSKEDSSVTEEEGEKNSQKAHTNRRAERGKRLSMDEIFSSIPEEQPSPLNVSTPTDTGGSLNQELGVLESSKVSKNKDEDSSSNYAQKAGESDVASATASADISEASTKGLHSASESGFSTDSTTVITVINQPSRQVDACNERPFFPFETEPAADDTGYFCL</sequence>
<keyword evidence="3" id="KW-1185">Reference proteome</keyword>
<feature type="compositionally biased region" description="Polar residues" evidence="1">
    <location>
        <begin position="100"/>
        <end position="116"/>
    </location>
</feature>
<protein>
    <submittedName>
        <fullName evidence="2">Uncharacterized protein</fullName>
    </submittedName>
</protein>
<feature type="compositionally biased region" description="Polar residues" evidence="1">
    <location>
        <begin position="37"/>
        <end position="53"/>
    </location>
</feature>
<feature type="compositionally biased region" description="Polar residues" evidence="1">
    <location>
        <begin position="167"/>
        <end position="176"/>
    </location>
</feature>
<evidence type="ECO:0000313" key="3">
    <source>
        <dbReference type="Proteomes" id="UP000281553"/>
    </source>
</evidence>
<name>A0A3P7NIM5_DIBLA</name>